<dbReference type="OrthoDB" id="3728558at2759"/>
<evidence type="ECO:0000259" key="1">
    <source>
        <dbReference type="Pfam" id="PF20183"/>
    </source>
</evidence>
<evidence type="ECO:0000313" key="2">
    <source>
        <dbReference type="EMBL" id="KAF5537697.1"/>
    </source>
</evidence>
<reference evidence="2 3" key="1">
    <citation type="submission" date="2020-05" db="EMBL/GenBank/DDBJ databases">
        <title>Identification and distribution of gene clusters putatively required for synthesis of sphingolipid metabolism inhibitors in phylogenetically diverse species of the filamentous fungus Fusarium.</title>
        <authorList>
            <person name="Kim H.-S."/>
            <person name="Busman M."/>
            <person name="Brown D.W."/>
            <person name="Divon H."/>
            <person name="Uhlig S."/>
            <person name="Proctor R.H."/>
        </authorList>
    </citation>
    <scope>NUCLEOTIDE SEQUENCE [LARGE SCALE GENOMIC DNA]</scope>
    <source>
        <strain evidence="2 3">NRRL 13617</strain>
    </source>
</reference>
<proteinExistence type="predicted"/>
<dbReference type="Pfam" id="PF20183">
    <property type="entry name" value="DUF6546"/>
    <property type="match status" value="1"/>
</dbReference>
<dbReference type="InterPro" id="IPR046676">
    <property type="entry name" value="DUF6546"/>
</dbReference>
<sequence length="534" mass="62897">MSQIVPVRPAPQQATRTTMVSWNQLPPEIQRSILDSLYQQYRHKHIYAAVCSEWRTFMEERTFRTLRITQRRLLGLEDPRLYANLFGNLHHMRLVYPLLMGLKDLSPRRRAAIQHLWLNIELLGPYCPECVGYPTPIHFNAIFPQAEYYLYRLFQILSSWDCTERGLTLEFNAYCSLEQSHWLKNWFIGCPGESRRIPTLTVDERHCWRRLTEASIAWAIDSCFHPISLAYDMKLPLADAVTKFVIRRYCRNRFRPSDIARLVNACPRLLHLHLETWEHSNARDITSQNPMTGRPQYDLIANIHPSTLRTLTVFQDFCHEYVRLARQLYGDTRVYVDYRRWVRENTKQFAARSLDLEVLSVSFLIEAEYFFSDCQPDWTWKNLETIILTTGRFTHDLVTEAVSVLLQDAAQVALRMPRLETMVLWNAKRMHHATSFTYRRTKMSATIAWCSTVDLDFDLCTVRAWEEVARKHGQPYLWTEKRRIGRVEIISHGHAIRLLELPPQVIDPESRRQIEKEYEVARVTGVHCTPCVVV</sequence>
<comment type="caution">
    <text evidence="2">The sequence shown here is derived from an EMBL/GenBank/DDBJ whole genome shotgun (WGS) entry which is preliminary data.</text>
</comment>
<keyword evidence="3" id="KW-1185">Reference proteome</keyword>
<evidence type="ECO:0000313" key="3">
    <source>
        <dbReference type="Proteomes" id="UP000582016"/>
    </source>
</evidence>
<dbReference type="AlphaFoldDB" id="A0A8H5MR98"/>
<organism evidence="2 3">
    <name type="scientific">Fusarium phyllophilum</name>
    <dbReference type="NCBI Taxonomy" id="47803"/>
    <lineage>
        <taxon>Eukaryota</taxon>
        <taxon>Fungi</taxon>
        <taxon>Dikarya</taxon>
        <taxon>Ascomycota</taxon>
        <taxon>Pezizomycotina</taxon>
        <taxon>Sordariomycetes</taxon>
        <taxon>Hypocreomycetidae</taxon>
        <taxon>Hypocreales</taxon>
        <taxon>Nectriaceae</taxon>
        <taxon>Fusarium</taxon>
        <taxon>Fusarium fujikuroi species complex</taxon>
    </lineage>
</organism>
<protein>
    <submittedName>
        <fullName evidence="2">Oxoglutarate iron-dependent oxygenase</fullName>
    </submittedName>
</protein>
<accession>A0A8H5MR98</accession>
<gene>
    <name evidence="2" type="ORF">FPHYL_12698</name>
</gene>
<dbReference type="EMBL" id="JAAOAQ010000669">
    <property type="protein sequence ID" value="KAF5537697.1"/>
    <property type="molecule type" value="Genomic_DNA"/>
</dbReference>
<dbReference type="Proteomes" id="UP000582016">
    <property type="component" value="Unassembled WGS sequence"/>
</dbReference>
<name>A0A8H5MR98_9HYPO</name>
<feature type="domain" description="DUF6546" evidence="1">
    <location>
        <begin position="304"/>
        <end position="507"/>
    </location>
</feature>